<comment type="caution">
    <text evidence="2">The sequence shown here is derived from an EMBL/GenBank/DDBJ whole genome shotgun (WGS) entry which is preliminary data.</text>
</comment>
<evidence type="ECO:0000313" key="2">
    <source>
        <dbReference type="EMBL" id="GJJ14635.1"/>
    </source>
</evidence>
<protein>
    <submittedName>
        <fullName evidence="2">Uncharacterized protein</fullName>
    </submittedName>
</protein>
<reference evidence="2" key="1">
    <citation type="submission" date="2021-10" db="EMBL/GenBank/DDBJ databases">
        <title>De novo Genome Assembly of Clathrus columnatus (Basidiomycota, Fungi) Using Illumina and Nanopore Sequence Data.</title>
        <authorList>
            <person name="Ogiso-Tanaka E."/>
            <person name="Itagaki H."/>
            <person name="Hosoya T."/>
            <person name="Hosaka K."/>
        </authorList>
    </citation>
    <scope>NUCLEOTIDE SEQUENCE</scope>
    <source>
        <strain evidence="2">MO-923</strain>
    </source>
</reference>
<accession>A0AAV5ARX2</accession>
<proteinExistence type="predicted"/>
<sequence length="489" mass="55499">MIATVEKVELAKKTDKENEREETLRRTERLQDEINARIIDEYNDTAMKSCDFQMLNIKGKLLAHPSRCFLDEMSNLRQSIGRETYPHRINHARRFFQLGFNKAPLPSWSVAMGTASFVPFNRMLLAPKDTTSDAESDESDKPTFFSYFEPTKNRPANAYTDSFSSLAVMVWYPVLTYCMSSGDKLSCIALRDTCTTLRQCYGLFRNDTTRLEQFVFDLTNSSNAKQLDWVARRIEVPLSPPQTPPREVVPPPPPPPPPVKSDPFRAPAVIGRRWADYDDDDDSLGSPMSLPHSGNSNDVPELDLDSNSIRRPPTEVIAVPTLTNIAPWFNVKKTLFPVPRVLVLLPEEYPRLLRSESTHSMKLQSSTSKPFPLRQNQKIRGRLEHWVREDVEKNLKTRLSLALAARKKAGAETEMVVYNRFAALSGLNSGDLTYVGEPDLFGVDIGICVEDIQELIIGRFKLQEKEKIHQSKIALIPSPDGWICKEVNK</sequence>
<name>A0AAV5ARX2_9AGAM</name>
<evidence type="ECO:0000256" key="1">
    <source>
        <dbReference type="SAM" id="MobiDB-lite"/>
    </source>
</evidence>
<dbReference type="EMBL" id="BPWL01000010">
    <property type="protein sequence ID" value="GJJ14635.1"/>
    <property type="molecule type" value="Genomic_DNA"/>
</dbReference>
<gene>
    <name evidence="2" type="ORF">Clacol_008901</name>
</gene>
<feature type="region of interest" description="Disordered" evidence="1">
    <location>
        <begin position="238"/>
        <end position="308"/>
    </location>
</feature>
<keyword evidence="3" id="KW-1185">Reference proteome</keyword>
<dbReference type="Proteomes" id="UP001050691">
    <property type="component" value="Unassembled WGS sequence"/>
</dbReference>
<feature type="compositionally biased region" description="Pro residues" evidence="1">
    <location>
        <begin position="238"/>
        <end position="260"/>
    </location>
</feature>
<organism evidence="2 3">
    <name type="scientific">Clathrus columnatus</name>
    <dbReference type="NCBI Taxonomy" id="1419009"/>
    <lineage>
        <taxon>Eukaryota</taxon>
        <taxon>Fungi</taxon>
        <taxon>Dikarya</taxon>
        <taxon>Basidiomycota</taxon>
        <taxon>Agaricomycotina</taxon>
        <taxon>Agaricomycetes</taxon>
        <taxon>Phallomycetidae</taxon>
        <taxon>Phallales</taxon>
        <taxon>Clathraceae</taxon>
        <taxon>Clathrus</taxon>
    </lineage>
</organism>
<dbReference type="AlphaFoldDB" id="A0AAV5ARX2"/>
<evidence type="ECO:0000313" key="3">
    <source>
        <dbReference type="Proteomes" id="UP001050691"/>
    </source>
</evidence>